<proteinExistence type="predicted"/>
<evidence type="ECO:0000313" key="4">
    <source>
        <dbReference type="EMBL" id="MBA2174663.1"/>
    </source>
</evidence>
<name>A0A838CS24_9BACI</name>
<dbReference type="PIRSF" id="PIRSF026631">
    <property type="entry name" value="UCP026631"/>
    <property type="match status" value="1"/>
</dbReference>
<feature type="coiled-coil region" evidence="1">
    <location>
        <begin position="125"/>
        <end position="153"/>
    </location>
</feature>
<keyword evidence="1" id="KW-0175">Coiled coil</keyword>
<feature type="domain" description="YdbS-like PH" evidence="3">
    <location>
        <begin position="253"/>
        <end position="323"/>
    </location>
</feature>
<keyword evidence="5" id="KW-1185">Reference proteome</keyword>
<dbReference type="RefSeq" id="WP_181471648.1">
    <property type="nucleotide sequence ID" value="NZ_JACEFG010000001.1"/>
</dbReference>
<dbReference type="InterPro" id="IPR005182">
    <property type="entry name" value="YdbS-like_PH"/>
</dbReference>
<keyword evidence="2" id="KW-0812">Transmembrane</keyword>
<dbReference type="Proteomes" id="UP000571017">
    <property type="component" value="Unassembled WGS sequence"/>
</dbReference>
<dbReference type="PANTHER" id="PTHR34473">
    <property type="entry name" value="UPF0699 TRANSMEMBRANE PROTEIN YDBS"/>
    <property type="match status" value="1"/>
</dbReference>
<reference evidence="4 5" key="1">
    <citation type="journal article" date="2004" name="Extremophiles">
        <title>Halobacillus locisalis sp. nov., a halophilic bacterium isolated from a marine solar saltern of the Yellow Sea in Korea.</title>
        <authorList>
            <person name="Yoon J.H."/>
            <person name="Kang K.H."/>
            <person name="Oh T.K."/>
            <person name="Park Y.H."/>
        </authorList>
    </citation>
    <scope>NUCLEOTIDE SEQUENCE [LARGE SCALE GENOMIC DNA]</scope>
    <source>
        <strain evidence="4 5">KCTC 3788</strain>
    </source>
</reference>
<dbReference type="Pfam" id="PF03703">
    <property type="entry name" value="bPH_2"/>
    <property type="match status" value="3"/>
</dbReference>
<dbReference type="EMBL" id="JACEFG010000001">
    <property type="protein sequence ID" value="MBA2174663.1"/>
    <property type="molecule type" value="Genomic_DNA"/>
</dbReference>
<feature type="transmembrane region" description="Helical" evidence="2">
    <location>
        <begin position="44"/>
        <end position="63"/>
    </location>
</feature>
<feature type="transmembrane region" description="Helical" evidence="2">
    <location>
        <begin position="182"/>
        <end position="203"/>
    </location>
</feature>
<dbReference type="AlphaFoldDB" id="A0A838CS24"/>
<keyword evidence="2" id="KW-1133">Transmembrane helix</keyword>
<protein>
    <submittedName>
        <fullName evidence="4">PH domain-containing protein</fullName>
    </submittedName>
</protein>
<keyword evidence="2" id="KW-0472">Membrane</keyword>
<evidence type="ECO:0000256" key="1">
    <source>
        <dbReference type="SAM" id="Coils"/>
    </source>
</evidence>
<evidence type="ECO:0000256" key="2">
    <source>
        <dbReference type="SAM" id="Phobius"/>
    </source>
</evidence>
<feature type="domain" description="YdbS-like PH" evidence="3">
    <location>
        <begin position="65"/>
        <end position="145"/>
    </location>
</feature>
<feature type="transmembrane region" description="Helical" evidence="2">
    <location>
        <begin position="12"/>
        <end position="32"/>
    </location>
</feature>
<gene>
    <name evidence="4" type="ORF">H0266_07030</name>
</gene>
<evidence type="ECO:0000259" key="3">
    <source>
        <dbReference type="Pfam" id="PF03703"/>
    </source>
</evidence>
<dbReference type="InterPro" id="IPR014529">
    <property type="entry name" value="UCP026631"/>
</dbReference>
<evidence type="ECO:0000313" key="5">
    <source>
        <dbReference type="Proteomes" id="UP000571017"/>
    </source>
</evidence>
<accession>A0A838CS24</accession>
<comment type="caution">
    <text evidence="4">The sequence shown here is derived from an EMBL/GenBank/DDBJ whole genome shotgun (WGS) entry which is preliminary data.</text>
</comment>
<sequence>MFEPKRLHPISAVINFVKGLKDAVLPLVAIVFLNGGFTSGSIEWIPILVSAGVLLLILASGFIRWLRFTYRMEEGELRIEYGLFFRKKRYIPIDRIQSLNFSEGIFHRPFQLVKVDVETAGSSGNEKSEAELTAIRKEEAEQLEEMIHEYKQEKWTPAEEETDESSTEEVREKVYEMKMKEIILMAITSGGAGVVLSGVGVFFSQVMEALPLGAIYQEVVDWIQIGVLVVAFTAILILVIAYGISILLTIGRYANFTVFLQDNDLVITRGWLEKKQMTIPLNRIQGLRIDENLIRQPLGYASVTIISAGGSLLQSDENQLRLLPFIKKAEIAGVMRNIVEEYDLDIELSRPPKRSLPRYIIRQSWLFWLASIPTSIIFFPLGLLSLLVAAAASFLGWIGYYDAGWNISERQMTLRSRSLIKQTFIMKKHRIQAASMTQTILQKRIRLGSVRVSLKSGAGGAVAHCYYLNEETVGDMLDWYQPDQKIRR</sequence>
<feature type="domain" description="YdbS-like PH" evidence="3">
    <location>
        <begin position="400"/>
        <end position="480"/>
    </location>
</feature>
<feature type="transmembrane region" description="Helical" evidence="2">
    <location>
        <begin position="359"/>
        <end position="378"/>
    </location>
</feature>
<feature type="transmembrane region" description="Helical" evidence="2">
    <location>
        <begin position="223"/>
        <end position="250"/>
    </location>
</feature>
<feature type="transmembrane region" description="Helical" evidence="2">
    <location>
        <begin position="384"/>
        <end position="403"/>
    </location>
</feature>
<organism evidence="4 5">
    <name type="scientific">Halobacillus locisalis</name>
    <dbReference type="NCBI Taxonomy" id="220753"/>
    <lineage>
        <taxon>Bacteria</taxon>
        <taxon>Bacillati</taxon>
        <taxon>Bacillota</taxon>
        <taxon>Bacilli</taxon>
        <taxon>Bacillales</taxon>
        <taxon>Bacillaceae</taxon>
        <taxon>Halobacillus</taxon>
    </lineage>
</organism>
<dbReference type="PANTHER" id="PTHR34473:SF2">
    <property type="entry name" value="UPF0699 TRANSMEMBRANE PROTEIN YDBT"/>
    <property type="match status" value="1"/>
</dbReference>